<feature type="active site" evidence="3">
    <location>
        <position position="537"/>
    </location>
</feature>
<dbReference type="GO" id="GO:0005975">
    <property type="term" value="P:carbohydrate metabolic process"/>
    <property type="evidence" value="ECO:0007669"/>
    <property type="project" value="TreeGrafter"/>
</dbReference>
<dbReference type="PANTHER" id="PTHR11739:SF8">
    <property type="entry name" value="CITRATE SYNTHASE, MITOCHONDRIAL"/>
    <property type="match status" value="1"/>
</dbReference>
<sequence length="600" mass="66263">MNGPSQYEHNVKLIDTLKDLADSSRSHCQQKAAASATSTNIPPPLLFRCHQLSSSTTQPASTIPAFTPVSFSPALEVGRRSGSSTRVESSNYPRRKLVAPTQPQTLTRPFRNPPGARHSSVVDCKKQTSPPDMSAIIKSLRQTAAVAARSSAMPAAARSLSTATPTLLDELKEQIPVRQEALKKLKAEHGHKSLGEVTVEQTLGGARGIKSLLWETSLLDAEEGIRFRGHTIPDLQKLLPAKEEGGEPLPEGLLWLLMTGEIPTAAQTASVTAELHSRAKVPEHVRKIIRDLKHAHPMTQLSAAVTAMNTESIFAKKYAEGIHKSTYWEYTYEDSMNLIARLPEVAALIYRNTYFGESNNAYDSSLDYSANFNRMLGFDNAEFDELMRLYLVIHSDHEGGNASAHTTHLVGSTLSDPYLSLAGGLNALAGPLHGLANQEVLGWILELQAEFHAKGLEVNKETITQFAWDTLNAGKVIPGYGHAVLRKTDPRYTCQREFGLKYMPKDELFRIVDTIYQVMPGVLTEHGKTKNPYPNVDSHSGVLLQYYGLTQKNYYTVLFGVSRAIGVLSQLFWDRALSLPLERPKSVTSEWINNHFANQK</sequence>
<dbReference type="InterPro" id="IPR036969">
    <property type="entry name" value="Citrate_synthase_sf"/>
</dbReference>
<dbReference type="Gene3D" id="1.10.230.10">
    <property type="entry name" value="Cytochrome P450-Terp, domain 2"/>
    <property type="match status" value="1"/>
</dbReference>
<protein>
    <recommendedName>
        <fullName evidence="4">Citrate synthase</fullName>
    </recommendedName>
</protein>
<dbReference type="GO" id="GO:0006101">
    <property type="term" value="P:citrate metabolic process"/>
    <property type="evidence" value="ECO:0007669"/>
    <property type="project" value="InterPro"/>
</dbReference>
<name>A0A6G0LNT5_9STRA</name>
<feature type="region of interest" description="Disordered" evidence="5">
    <location>
        <begin position="104"/>
        <end position="129"/>
    </location>
</feature>
<organism evidence="6 7">
    <name type="scientific">Phytophthora fragariae</name>
    <dbReference type="NCBI Taxonomy" id="53985"/>
    <lineage>
        <taxon>Eukaryota</taxon>
        <taxon>Sar</taxon>
        <taxon>Stramenopiles</taxon>
        <taxon>Oomycota</taxon>
        <taxon>Peronosporomycetes</taxon>
        <taxon>Peronosporales</taxon>
        <taxon>Peronosporaceae</taxon>
        <taxon>Phytophthora</taxon>
    </lineage>
</organism>
<dbReference type="FunFam" id="1.10.230.10:FF:000001">
    <property type="entry name" value="Citrate synthase"/>
    <property type="match status" value="1"/>
</dbReference>
<evidence type="ECO:0000256" key="3">
    <source>
        <dbReference type="PIRSR" id="PIRSR610109-1"/>
    </source>
</evidence>
<dbReference type="InterPro" id="IPR016143">
    <property type="entry name" value="Citrate_synth-like_sm_a-sub"/>
</dbReference>
<comment type="caution">
    <text evidence="6">The sequence shown here is derived from an EMBL/GenBank/DDBJ whole genome shotgun (WGS) entry which is preliminary data.</text>
</comment>
<feature type="active site" evidence="3">
    <location>
        <position position="482"/>
    </location>
</feature>
<dbReference type="SUPFAM" id="SSF48256">
    <property type="entry name" value="Citrate synthase"/>
    <property type="match status" value="1"/>
</dbReference>
<evidence type="ECO:0000313" key="6">
    <source>
        <dbReference type="EMBL" id="KAE9126448.1"/>
    </source>
</evidence>
<dbReference type="InterPro" id="IPR010109">
    <property type="entry name" value="Citrate_synthase_euk"/>
</dbReference>
<dbReference type="FunFam" id="1.10.580.10:FF:000001">
    <property type="entry name" value="Citrate synthase"/>
    <property type="match status" value="1"/>
</dbReference>
<dbReference type="PRINTS" id="PR00143">
    <property type="entry name" value="CITRTSNTHASE"/>
</dbReference>
<dbReference type="GO" id="GO:0006099">
    <property type="term" value="P:tricarboxylic acid cycle"/>
    <property type="evidence" value="ECO:0007669"/>
    <property type="project" value="InterPro"/>
</dbReference>
<evidence type="ECO:0000256" key="4">
    <source>
        <dbReference type="RuleBase" id="RU000441"/>
    </source>
</evidence>
<reference evidence="6 7" key="1">
    <citation type="submission" date="2018-09" db="EMBL/GenBank/DDBJ databases">
        <title>Genomic investigation of the strawberry pathogen Phytophthora fragariae indicates pathogenicity is determined by transcriptional variation in three key races.</title>
        <authorList>
            <person name="Adams T.M."/>
            <person name="Armitage A.D."/>
            <person name="Sobczyk M.K."/>
            <person name="Bates H.J."/>
            <person name="Dunwell J.M."/>
            <person name="Nellist C.F."/>
            <person name="Harrison R.J."/>
        </authorList>
    </citation>
    <scope>NUCLEOTIDE SEQUENCE [LARGE SCALE GENOMIC DNA]</scope>
    <source>
        <strain evidence="6 7">ONT-3</strain>
    </source>
</reference>
<evidence type="ECO:0000256" key="2">
    <source>
        <dbReference type="ARBA" id="ARBA00022679"/>
    </source>
</evidence>
<dbReference type="Proteomes" id="UP000488956">
    <property type="component" value="Unassembled WGS sequence"/>
</dbReference>
<dbReference type="InterPro" id="IPR016142">
    <property type="entry name" value="Citrate_synth-like_lrg_a-sub"/>
</dbReference>
<dbReference type="GO" id="GO:0005759">
    <property type="term" value="C:mitochondrial matrix"/>
    <property type="evidence" value="ECO:0007669"/>
    <property type="project" value="TreeGrafter"/>
</dbReference>
<dbReference type="Pfam" id="PF00285">
    <property type="entry name" value="Citrate_synt"/>
    <property type="match status" value="1"/>
</dbReference>
<evidence type="ECO:0000256" key="1">
    <source>
        <dbReference type="ARBA" id="ARBA00010566"/>
    </source>
</evidence>
<comment type="similarity">
    <text evidence="1 4">Belongs to the citrate synthase family.</text>
</comment>
<evidence type="ECO:0000313" key="7">
    <source>
        <dbReference type="Proteomes" id="UP000488956"/>
    </source>
</evidence>
<dbReference type="GO" id="GO:0046912">
    <property type="term" value="F:acyltransferase activity, acyl groups converted into alkyl on transfer"/>
    <property type="evidence" value="ECO:0007669"/>
    <property type="project" value="InterPro"/>
</dbReference>
<keyword evidence="2 4" id="KW-0808">Transferase</keyword>
<dbReference type="PANTHER" id="PTHR11739">
    <property type="entry name" value="CITRATE SYNTHASE"/>
    <property type="match status" value="1"/>
</dbReference>
<evidence type="ECO:0000256" key="5">
    <source>
        <dbReference type="SAM" id="MobiDB-lite"/>
    </source>
</evidence>
<dbReference type="PROSITE" id="PS00480">
    <property type="entry name" value="CITRATE_SYNTHASE"/>
    <property type="match status" value="1"/>
</dbReference>
<gene>
    <name evidence="6" type="ORF">PF010_g5271</name>
</gene>
<dbReference type="AlphaFoldDB" id="A0A6G0LNT5"/>
<feature type="active site" evidence="3">
    <location>
        <position position="433"/>
    </location>
</feature>
<dbReference type="Gene3D" id="1.10.580.10">
    <property type="entry name" value="Citrate Synthase, domain 1"/>
    <property type="match status" value="1"/>
</dbReference>
<dbReference type="InterPro" id="IPR019810">
    <property type="entry name" value="Citrate_synthase_AS"/>
</dbReference>
<dbReference type="EMBL" id="QXFX01000192">
    <property type="protein sequence ID" value="KAE9126448.1"/>
    <property type="molecule type" value="Genomic_DNA"/>
</dbReference>
<dbReference type="InterPro" id="IPR002020">
    <property type="entry name" value="Citrate_synthase"/>
</dbReference>
<proteinExistence type="inferred from homology"/>
<dbReference type="NCBIfam" id="NF007128">
    <property type="entry name" value="PRK09569.1"/>
    <property type="match status" value="1"/>
</dbReference>
<accession>A0A6G0LNT5</accession>
<dbReference type="NCBIfam" id="TIGR01793">
    <property type="entry name" value="cit_synth_euk"/>
    <property type="match status" value="1"/>
</dbReference>